<feature type="signal peptide" evidence="2">
    <location>
        <begin position="1"/>
        <end position="33"/>
    </location>
</feature>
<dbReference type="InterPro" id="IPR000772">
    <property type="entry name" value="Ricin_B_lectin"/>
</dbReference>
<evidence type="ECO:0000256" key="1">
    <source>
        <dbReference type="SAM" id="MobiDB-lite"/>
    </source>
</evidence>
<feature type="compositionally biased region" description="Low complexity" evidence="1">
    <location>
        <begin position="33"/>
        <end position="55"/>
    </location>
</feature>
<keyword evidence="2" id="KW-0732">Signal</keyword>
<protein>
    <recommendedName>
        <fullName evidence="3">Bulb-type lectin domain-containing protein</fullName>
    </recommendedName>
</protein>
<gene>
    <name evidence="4" type="ORF">Aco03nite_002530</name>
</gene>
<evidence type="ECO:0000256" key="2">
    <source>
        <dbReference type="SAM" id="SignalP"/>
    </source>
</evidence>
<comment type="caution">
    <text evidence="4">The sequence shown here is derived from an EMBL/GenBank/DDBJ whole genome shotgun (WGS) entry which is preliminary data.</text>
</comment>
<accession>A0ABQ3WZY7</accession>
<organism evidence="4 5">
    <name type="scientific">Actinoplanes couchii</name>
    <dbReference type="NCBI Taxonomy" id="403638"/>
    <lineage>
        <taxon>Bacteria</taxon>
        <taxon>Bacillati</taxon>
        <taxon>Actinomycetota</taxon>
        <taxon>Actinomycetes</taxon>
        <taxon>Micromonosporales</taxon>
        <taxon>Micromonosporaceae</taxon>
        <taxon>Actinoplanes</taxon>
    </lineage>
</organism>
<name>A0ABQ3WZY7_9ACTN</name>
<dbReference type="EMBL" id="BOMG01000006">
    <property type="protein sequence ID" value="GID51849.1"/>
    <property type="molecule type" value="Genomic_DNA"/>
</dbReference>
<dbReference type="InterPro" id="IPR005506">
    <property type="entry name" value="DUF312_ALF"/>
</dbReference>
<dbReference type="RefSeq" id="WP_203792680.1">
    <property type="nucleotide sequence ID" value="NZ_BAAAQE010000090.1"/>
</dbReference>
<evidence type="ECO:0000259" key="3">
    <source>
        <dbReference type="PROSITE" id="PS50927"/>
    </source>
</evidence>
<reference evidence="4 5" key="1">
    <citation type="submission" date="2021-01" db="EMBL/GenBank/DDBJ databases">
        <title>Whole genome shotgun sequence of Actinoplanes couchii NBRC 106145.</title>
        <authorList>
            <person name="Komaki H."/>
            <person name="Tamura T."/>
        </authorList>
    </citation>
    <scope>NUCLEOTIDE SEQUENCE [LARGE SCALE GENOMIC DNA]</scope>
    <source>
        <strain evidence="4 5">NBRC 106145</strain>
    </source>
</reference>
<proteinExistence type="predicted"/>
<evidence type="ECO:0000313" key="5">
    <source>
        <dbReference type="Proteomes" id="UP000612282"/>
    </source>
</evidence>
<dbReference type="Proteomes" id="UP000612282">
    <property type="component" value="Unassembled WGS sequence"/>
</dbReference>
<dbReference type="CDD" id="cd00161">
    <property type="entry name" value="beta-trefoil_Ricin-like"/>
    <property type="match status" value="1"/>
</dbReference>
<dbReference type="InterPro" id="IPR035992">
    <property type="entry name" value="Ricin_B-like_lectins"/>
</dbReference>
<dbReference type="Gene3D" id="2.80.10.50">
    <property type="match status" value="2"/>
</dbReference>
<dbReference type="SMART" id="SM00458">
    <property type="entry name" value="RICIN"/>
    <property type="match status" value="2"/>
</dbReference>
<dbReference type="Pfam" id="PF00652">
    <property type="entry name" value="Ricin_B_lectin"/>
    <property type="match status" value="1"/>
</dbReference>
<dbReference type="SUPFAM" id="SSF50370">
    <property type="entry name" value="Ricin B-like lectins"/>
    <property type="match status" value="2"/>
</dbReference>
<dbReference type="Gene3D" id="2.90.10.10">
    <property type="entry name" value="Bulb-type lectin domain"/>
    <property type="match status" value="2"/>
</dbReference>
<feature type="chain" id="PRO_5046738073" description="Bulb-type lectin domain-containing protein" evidence="2">
    <location>
        <begin position="34"/>
        <end position="790"/>
    </location>
</feature>
<dbReference type="InterPro" id="IPR036426">
    <property type="entry name" value="Bulb-type_lectin_dom_sf"/>
</dbReference>
<dbReference type="SUPFAM" id="SSF51110">
    <property type="entry name" value="alpha-D-mannose-specific plant lectins"/>
    <property type="match status" value="1"/>
</dbReference>
<feature type="domain" description="Bulb-type lectin" evidence="3">
    <location>
        <begin position="557"/>
        <end position="662"/>
    </location>
</feature>
<dbReference type="Pfam" id="PF14200">
    <property type="entry name" value="RicinB_lectin_2"/>
    <property type="match status" value="1"/>
</dbReference>
<dbReference type="SMART" id="SM00108">
    <property type="entry name" value="B_lectin"/>
    <property type="match status" value="1"/>
</dbReference>
<keyword evidence="5" id="KW-1185">Reference proteome</keyword>
<dbReference type="InterPro" id="IPR001480">
    <property type="entry name" value="Bulb-type_lectin_dom"/>
</dbReference>
<sequence>MHTSTGRPHALRGLFVAATASVLVTLITGPAAAVTPSPIPSPAATTSPGAPKTATRQAAPADPSPAGVPAAETRALADADPIEDDGLPTGIPDKIKAAREIGIEPGNDWLNQTDRNFVFKIWQHTAEQPLIRNAAELALSAPDSTIDWVCKSFILQGIFDAKVADDAKQISDETAARQARDLKRAAYAAAKVPLDAAGEMLVYPEHQVIAEIITKAPGPRVKAAATTAYNGTAEERHAFLVTGVQTAADQDVQDEIIAAETKGKAEQERIAREGTLLSAAAVLGVLADAGKLAMTDDNFVRWIWDLTDGDTRRTEIATAARTAVRNSDPAAWRAFIETGIYTANKADRARLEAEAEANDRRNAESIRATARTDGFDNLVTAATWALAVAGPDAVNDFVRNGRNRVAADTLNRPSRQSWQWRNQNSEKCLAAANDSLTNGSLLVQANCADNDRQRWMAMRVFNTPDRYRIVNAYDRTKCAALSERTAANNIRFAIATCSITEVADQSFKYTKSGENYTWINGFAARAITVQNASRDHGAVTLTFDANGGTNQLWHATNTRLLANQELGEAKFLTFHNGYATRVQGDGNVVLTMGGQPLWSTKTTAGVRLINQVDGNLVLRKSDGVAIWSSNTHTKGPSTLRMQNDGNLVLYRNSDGAVTWSTATYDHQVVSRWNSKCINIPSTTFAESTQLEMRTCSSTSTFQRWQYDLDTKRFITFNGKCMDARGSGTASGTVLQIYTCNTSTAQKFQYYTDNSYRNVNSGLCIDIPSSNRNDGAKLTTWTCNGGTNQKW</sequence>
<evidence type="ECO:0000313" key="4">
    <source>
        <dbReference type="EMBL" id="GID51849.1"/>
    </source>
</evidence>
<dbReference type="PROSITE" id="PS50927">
    <property type="entry name" value="BULB_LECTIN"/>
    <property type="match status" value="1"/>
</dbReference>
<feature type="region of interest" description="Disordered" evidence="1">
    <location>
        <begin position="33"/>
        <end position="71"/>
    </location>
</feature>
<dbReference type="Pfam" id="PF03752">
    <property type="entry name" value="ALF"/>
    <property type="match status" value="1"/>
</dbReference>
<dbReference type="PROSITE" id="PS50231">
    <property type="entry name" value="RICIN_B_LECTIN"/>
    <property type="match status" value="2"/>
</dbReference>